<keyword evidence="6" id="KW-0732">Signal</keyword>
<dbReference type="CDD" id="cd07483">
    <property type="entry name" value="Peptidases_S8_Subtilisin_Novo-like"/>
    <property type="match status" value="1"/>
</dbReference>
<evidence type="ECO:0000256" key="5">
    <source>
        <dbReference type="PROSITE-ProRule" id="PRU01240"/>
    </source>
</evidence>
<evidence type="ECO:0000259" key="7">
    <source>
        <dbReference type="Pfam" id="PF00082"/>
    </source>
</evidence>
<dbReference type="PROSITE" id="PS00138">
    <property type="entry name" value="SUBTILASE_SER"/>
    <property type="match status" value="1"/>
</dbReference>
<keyword evidence="9" id="KW-1185">Reference proteome</keyword>
<sequence>MAFWKLRNAFFIILFPLLSFGQAKDTPPANWFNLDYERDGVMGISTEKAYDLLLKGKKSTPVIVAVIDGGVDVNHEDLKDVIWINEKDSIATGTDEDGNGYINDKYGWNFLGNADGENVHYDNLEVTRLVRKLEPKYVSVLPTTPMDGEERREFSEYQKMVTYYASKMQEARFGQVSYTGLKRAVDTMVARIGKEKPTPADFDKYKAEGDLEKMALRIVKKELKDEPDFGKFYKDLEDGVEHFNNQVNYHLNKEYDSRSIVGDDYENSHERYYGNPDVVGPDADHGTHVAGIIGATRNNHIGIKGVADNVRIMALRTVPDGDERDKDVANSIRYAVENGAKVINMSFGKAFAKDKQVVDDAVRFALEHDVLLIHAAGNEGQDNDAHPNFPNRNYVDSLGINKGEAGAWIEVGATQWKNDGELVASFSNYGRRSVDVFAPGVAIHSTMPGSTYEDQQGTSMASPVVAGLAALIRSYYPQLPALEVKRVIMQSVTRVDQRVKVTGPDGRNMRVSMNDICVTGGIVNAYKALQLAEQKASELAKQK</sequence>
<dbReference type="PANTHER" id="PTHR43399:SF4">
    <property type="entry name" value="CELL WALL-ASSOCIATED PROTEASE"/>
    <property type="match status" value="1"/>
</dbReference>
<dbReference type="InterPro" id="IPR034080">
    <property type="entry name" value="Protease_P7-like_dom"/>
</dbReference>
<dbReference type="PROSITE" id="PS00137">
    <property type="entry name" value="SUBTILASE_HIS"/>
    <property type="match status" value="1"/>
</dbReference>
<dbReference type="AlphaFoldDB" id="A0A917HFJ1"/>
<reference evidence="8" key="2">
    <citation type="submission" date="2020-09" db="EMBL/GenBank/DDBJ databases">
        <authorList>
            <person name="Sun Q."/>
            <person name="Zhou Y."/>
        </authorList>
    </citation>
    <scope>NUCLEOTIDE SEQUENCE</scope>
    <source>
        <strain evidence="8">CGMCC 1.12195</strain>
    </source>
</reference>
<feature type="active site" description="Charge relay system" evidence="5">
    <location>
        <position position="285"/>
    </location>
</feature>
<dbReference type="Pfam" id="PF00082">
    <property type="entry name" value="Peptidase_S8"/>
    <property type="match status" value="1"/>
</dbReference>
<accession>A0A917HFJ1</accession>
<dbReference type="InterPro" id="IPR022398">
    <property type="entry name" value="Peptidase_S8_His-AS"/>
</dbReference>
<evidence type="ECO:0000256" key="4">
    <source>
        <dbReference type="ARBA" id="ARBA00022825"/>
    </source>
</evidence>
<dbReference type="Proteomes" id="UP000660862">
    <property type="component" value="Unassembled WGS sequence"/>
</dbReference>
<dbReference type="PROSITE" id="PS51892">
    <property type="entry name" value="SUBTILASE"/>
    <property type="match status" value="1"/>
</dbReference>
<protein>
    <submittedName>
        <fullName evidence="8">Peptidase S8</fullName>
    </submittedName>
</protein>
<evidence type="ECO:0000313" key="8">
    <source>
        <dbReference type="EMBL" id="GGG77317.1"/>
    </source>
</evidence>
<dbReference type="GO" id="GO:0004252">
    <property type="term" value="F:serine-type endopeptidase activity"/>
    <property type="evidence" value="ECO:0007669"/>
    <property type="project" value="UniProtKB-UniRule"/>
</dbReference>
<dbReference type="SUPFAM" id="SSF52743">
    <property type="entry name" value="Subtilisin-like"/>
    <property type="match status" value="1"/>
</dbReference>
<feature type="signal peptide" evidence="6">
    <location>
        <begin position="1"/>
        <end position="21"/>
    </location>
</feature>
<dbReference type="InterPro" id="IPR051048">
    <property type="entry name" value="Peptidase_S8/S53_subtilisin"/>
</dbReference>
<dbReference type="InterPro" id="IPR000209">
    <property type="entry name" value="Peptidase_S8/S53_dom"/>
</dbReference>
<comment type="caution">
    <text evidence="8">The sequence shown here is derived from an EMBL/GenBank/DDBJ whole genome shotgun (WGS) entry which is preliminary data.</text>
</comment>
<dbReference type="Gene3D" id="3.40.50.200">
    <property type="entry name" value="Peptidase S8/S53 domain"/>
    <property type="match status" value="2"/>
</dbReference>
<evidence type="ECO:0000313" key="9">
    <source>
        <dbReference type="Proteomes" id="UP000660862"/>
    </source>
</evidence>
<evidence type="ECO:0000256" key="2">
    <source>
        <dbReference type="ARBA" id="ARBA00022670"/>
    </source>
</evidence>
<feature type="chain" id="PRO_5038054299" evidence="6">
    <location>
        <begin position="22"/>
        <end position="543"/>
    </location>
</feature>
<feature type="active site" description="Charge relay system" evidence="5">
    <location>
        <position position="68"/>
    </location>
</feature>
<evidence type="ECO:0000256" key="1">
    <source>
        <dbReference type="ARBA" id="ARBA00011073"/>
    </source>
</evidence>
<dbReference type="InterPro" id="IPR023828">
    <property type="entry name" value="Peptidase_S8_Ser-AS"/>
</dbReference>
<dbReference type="InterPro" id="IPR015500">
    <property type="entry name" value="Peptidase_S8_subtilisin-rel"/>
</dbReference>
<dbReference type="GO" id="GO:0006508">
    <property type="term" value="P:proteolysis"/>
    <property type="evidence" value="ECO:0007669"/>
    <property type="project" value="UniProtKB-KW"/>
</dbReference>
<dbReference type="PRINTS" id="PR00723">
    <property type="entry name" value="SUBTILISIN"/>
</dbReference>
<dbReference type="EMBL" id="BMER01000001">
    <property type="protein sequence ID" value="GGG77317.1"/>
    <property type="molecule type" value="Genomic_DNA"/>
</dbReference>
<dbReference type="RefSeq" id="WP_188504492.1">
    <property type="nucleotide sequence ID" value="NZ_BMER01000001.1"/>
</dbReference>
<comment type="similarity">
    <text evidence="1 5">Belongs to the peptidase S8 family.</text>
</comment>
<evidence type="ECO:0000256" key="3">
    <source>
        <dbReference type="ARBA" id="ARBA00022801"/>
    </source>
</evidence>
<keyword evidence="2 5" id="KW-0645">Protease</keyword>
<dbReference type="PANTHER" id="PTHR43399">
    <property type="entry name" value="SUBTILISIN-RELATED"/>
    <property type="match status" value="1"/>
</dbReference>
<name>A0A917HFJ1_9SPHI</name>
<proteinExistence type="inferred from homology"/>
<reference evidence="8" key="1">
    <citation type="journal article" date="2014" name="Int. J. Syst. Evol. Microbiol.">
        <title>Complete genome sequence of Corynebacterium casei LMG S-19264T (=DSM 44701T), isolated from a smear-ripened cheese.</title>
        <authorList>
            <consortium name="US DOE Joint Genome Institute (JGI-PGF)"/>
            <person name="Walter F."/>
            <person name="Albersmeier A."/>
            <person name="Kalinowski J."/>
            <person name="Ruckert C."/>
        </authorList>
    </citation>
    <scope>NUCLEOTIDE SEQUENCE</scope>
    <source>
        <strain evidence="8">CGMCC 1.12195</strain>
    </source>
</reference>
<feature type="domain" description="Peptidase S8/S53" evidence="7">
    <location>
        <begin position="62"/>
        <end position="495"/>
    </location>
</feature>
<gene>
    <name evidence="8" type="ORF">GCM10007415_06540</name>
</gene>
<keyword evidence="4 5" id="KW-0720">Serine protease</keyword>
<keyword evidence="3 5" id="KW-0378">Hydrolase</keyword>
<organism evidence="8 9">
    <name type="scientific">Parapedobacter pyrenivorans</name>
    <dbReference type="NCBI Taxonomy" id="1305674"/>
    <lineage>
        <taxon>Bacteria</taxon>
        <taxon>Pseudomonadati</taxon>
        <taxon>Bacteroidota</taxon>
        <taxon>Sphingobacteriia</taxon>
        <taxon>Sphingobacteriales</taxon>
        <taxon>Sphingobacteriaceae</taxon>
        <taxon>Parapedobacter</taxon>
    </lineage>
</organism>
<feature type="active site" description="Charge relay system" evidence="5">
    <location>
        <position position="459"/>
    </location>
</feature>
<evidence type="ECO:0000256" key="6">
    <source>
        <dbReference type="SAM" id="SignalP"/>
    </source>
</evidence>
<dbReference type="InterPro" id="IPR036852">
    <property type="entry name" value="Peptidase_S8/S53_dom_sf"/>
</dbReference>